<dbReference type="EMBL" id="CP010904">
    <property type="protein sequence ID" value="AKJ65597.1"/>
    <property type="molecule type" value="Genomic_DNA"/>
</dbReference>
<dbReference type="Proteomes" id="UP000035268">
    <property type="component" value="Chromosome"/>
</dbReference>
<dbReference type="KEGG" id="vbl:L21SP4_02371"/>
<gene>
    <name evidence="1" type="ORF">L21SP4_02371</name>
</gene>
<protein>
    <submittedName>
        <fullName evidence="1">Uncharacterized protein</fullName>
    </submittedName>
</protein>
<evidence type="ECO:0000313" key="1">
    <source>
        <dbReference type="EMBL" id="AKJ65597.1"/>
    </source>
</evidence>
<name>A0A0G3EJH6_9BACT</name>
<keyword evidence="2" id="KW-1185">Reference proteome</keyword>
<proteinExistence type="predicted"/>
<dbReference type="STRING" id="1307763.L21SP4_02371"/>
<dbReference type="AlphaFoldDB" id="A0A0G3EJH6"/>
<organism evidence="1 2">
    <name type="scientific">Kiritimatiella glycovorans</name>
    <dbReference type="NCBI Taxonomy" id="1307763"/>
    <lineage>
        <taxon>Bacteria</taxon>
        <taxon>Pseudomonadati</taxon>
        <taxon>Kiritimatiellota</taxon>
        <taxon>Kiritimatiellia</taxon>
        <taxon>Kiritimatiellales</taxon>
        <taxon>Kiritimatiellaceae</taxon>
        <taxon>Kiritimatiella</taxon>
    </lineage>
</organism>
<sequence>MFTLAPESTFMLFMAFMVNPMLSRRASSCPQHSVRDLHAA</sequence>
<evidence type="ECO:0000313" key="2">
    <source>
        <dbReference type="Proteomes" id="UP000035268"/>
    </source>
</evidence>
<reference evidence="1 2" key="2">
    <citation type="journal article" date="2016" name="ISME J.">
        <title>Characterization of the first cultured representative of Verrucomicrobia subdivision 5 indicates the proposal of a novel phylum.</title>
        <authorList>
            <person name="Spring S."/>
            <person name="Bunk B."/>
            <person name="Sproer C."/>
            <person name="Schumann P."/>
            <person name="Rohde M."/>
            <person name="Tindall B.J."/>
            <person name="Klenk H.P."/>
        </authorList>
    </citation>
    <scope>NUCLEOTIDE SEQUENCE [LARGE SCALE GENOMIC DNA]</scope>
    <source>
        <strain evidence="1 2">L21-Fru-AB</strain>
    </source>
</reference>
<accession>A0A0G3EJH6</accession>
<reference evidence="2" key="1">
    <citation type="submission" date="2015-02" db="EMBL/GenBank/DDBJ databases">
        <title>Description and complete genome sequence of the first cultured representative of the subdivision 5 of the Verrucomicrobia phylum.</title>
        <authorList>
            <person name="Spring S."/>
            <person name="Bunk B."/>
            <person name="Sproer C."/>
            <person name="Klenk H.-P."/>
        </authorList>
    </citation>
    <scope>NUCLEOTIDE SEQUENCE [LARGE SCALE GENOMIC DNA]</scope>
    <source>
        <strain evidence="2">L21-Fru-AB</strain>
    </source>
</reference>